<dbReference type="OrthoDB" id="1364401at2"/>
<feature type="transmembrane region" description="Helical" evidence="1">
    <location>
        <begin position="64"/>
        <end position="83"/>
    </location>
</feature>
<accession>A0A1I4ZFC5</accession>
<feature type="transmembrane region" description="Helical" evidence="1">
    <location>
        <begin position="34"/>
        <end position="52"/>
    </location>
</feature>
<feature type="transmembrane region" description="Helical" evidence="1">
    <location>
        <begin position="7"/>
        <end position="28"/>
    </location>
</feature>
<evidence type="ECO:0000313" key="2">
    <source>
        <dbReference type="EMBL" id="SFN48877.1"/>
    </source>
</evidence>
<dbReference type="AlphaFoldDB" id="A0A1I4ZFC5"/>
<keyword evidence="1" id="KW-0812">Transmembrane</keyword>
<dbReference type="Proteomes" id="UP000199036">
    <property type="component" value="Unassembled WGS sequence"/>
</dbReference>
<dbReference type="EMBL" id="FOVI01000006">
    <property type="protein sequence ID" value="SFN48877.1"/>
    <property type="molecule type" value="Genomic_DNA"/>
</dbReference>
<dbReference type="STRING" id="913024.SAMN05421741_10654"/>
<keyword evidence="1" id="KW-1133">Transmembrane helix</keyword>
<proteinExistence type="predicted"/>
<gene>
    <name evidence="2" type="ORF">SAMN05421741_10654</name>
</gene>
<evidence type="ECO:0000313" key="3">
    <source>
        <dbReference type="Proteomes" id="UP000199036"/>
    </source>
</evidence>
<keyword evidence="3" id="KW-1185">Reference proteome</keyword>
<reference evidence="3" key="1">
    <citation type="submission" date="2016-10" db="EMBL/GenBank/DDBJ databases">
        <authorList>
            <person name="Varghese N."/>
            <person name="Submissions S."/>
        </authorList>
    </citation>
    <scope>NUCLEOTIDE SEQUENCE [LARGE SCALE GENOMIC DNA]</scope>
    <source>
        <strain evidence="3">DS-12</strain>
    </source>
</reference>
<dbReference type="RefSeq" id="WP_091520734.1">
    <property type="nucleotide sequence ID" value="NZ_FOVI01000006.1"/>
</dbReference>
<keyword evidence="1" id="KW-0472">Membrane</keyword>
<sequence length="99" mass="11605">MNKLLKIAQVFVFTILILLIAVFIWQFFDAYAKLLFIPLGVLSIYYLLIYLFAKLLQQNQSKIWFYIGIVFMIIPLLAFSLAYKPVLEFSYNILQTLGN</sequence>
<protein>
    <submittedName>
        <fullName evidence="2">Uncharacterized protein</fullName>
    </submittedName>
</protein>
<name>A0A1I4ZFC5_9FLAO</name>
<evidence type="ECO:0000256" key="1">
    <source>
        <dbReference type="SAM" id="Phobius"/>
    </source>
</evidence>
<organism evidence="2 3">
    <name type="scientific">Paenimyroides ummariense</name>
    <dbReference type="NCBI Taxonomy" id="913024"/>
    <lineage>
        <taxon>Bacteria</taxon>
        <taxon>Pseudomonadati</taxon>
        <taxon>Bacteroidota</taxon>
        <taxon>Flavobacteriia</taxon>
        <taxon>Flavobacteriales</taxon>
        <taxon>Flavobacteriaceae</taxon>
        <taxon>Paenimyroides</taxon>
    </lineage>
</organism>